<protein>
    <submittedName>
        <fullName evidence="1">Uncharacterized protein</fullName>
    </submittedName>
</protein>
<gene>
    <name evidence="1" type="ORF">L484_013440</name>
</gene>
<organism evidence="1 2">
    <name type="scientific">Morus notabilis</name>
    <dbReference type="NCBI Taxonomy" id="981085"/>
    <lineage>
        <taxon>Eukaryota</taxon>
        <taxon>Viridiplantae</taxon>
        <taxon>Streptophyta</taxon>
        <taxon>Embryophyta</taxon>
        <taxon>Tracheophyta</taxon>
        <taxon>Spermatophyta</taxon>
        <taxon>Magnoliopsida</taxon>
        <taxon>eudicotyledons</taxon>
        <taxon>Gunneridae</taxon>
        <taxon>Pentapetalae</taxon>
        <taxon>rosids</taxon>
        <taxon>fabids</taxon>
        <taxon>Rosales</taxon>
        <taxon>Moraceae</taxon>
        <taxon>Moreae</taxon>
        <taxon>Morus</taxon>
    </lineage>
</organism>
<evidence type="ECO:0000313" key="2">
    <source>
        <dbReference type="Proteomes" id="UP000030645"/>
    </source>
</evidence>
<sequence>MTCVMNLDRRKKTEAGARKGTSIEEEIETEIEIVKNFDTLRPKLIVIEEKA</sequence>
<reference evidence="2" key="1">
    <citation type="submission" date="2013-01" db="EMBL/GenBank/DDBJ databases">
        <title>Draft Genome Sequence of a Mulberry Tree, Morus notabilis C.K. Schneid.</title>
        <authorList>
            <person name="He N."/>
            <person name="Zhao S."/>
        </authorList>
    </citation>
    <scope>NUCLEOTIDE SEQUENCE</scope>
</reference>
<proteinExistence type="predicted"/>
<evidence type="ECO:0000313" key="1">
    <source>
        <dbReference type="EMBL" id="EXB80113.1"/>
    </source>
</evidence>
<dbReference type="EMBL" id="KE344800">
    <property type="protein sequence ID" value="EXB80113.1"/>
    <property type="molecule type" value="Genomic_DNA"/>
</dbReference>
<name>W9RAR7_9ROSA</name>
<keyword evidence="2" id="KW-1185">Reference proteome</keyword>
<accession>W9RAR7</accession>
<dbReference type="Proteomes" id="UP000030645">
    <property type="component" value="Unassembled WGS sequence"/>
</dbReference>
<dbReference type="AlphaFoldDB" id="W9RAR7"/>